<protein>
    <submittedName>
        <fullName evidence="1">Uncharacterized protein</fullName>
    </submittedName>
</protein>
<dbReference type="OrthoDB" id="4485682at2759"/>
<dbReference type="Proteomes" id="UP000091918">
    <property type="component" value="Unassembled WGS sequence"/>
</dbReference>
<evidence type="ECO:0000313" key="1">
    <source>
        <dbReference type="EMBL" id="OAX78134.1"/>
    </source>
</evidence>
<reference evidence="1 2" key="1">
    <citation type="submission" date="2015-07" db="EMBL/GenBank/DDBJ databases">
        <title>Emmonsia species relationships and genome sequence.</title>
        <authorList>
            <person name="Cuomo C.A."/>
            <person name="Schwartz I.S."/>
            <person name="Kenyon C."/>
            <person name="de Hoog G.S."/>
            <person name="Govender N.P."/>
            <person name="Botha A."/>
            <person name="Moreno L."/>
            <person name="de Vries M."/>
            <person name="Munoz J.F."/>
            <person name="Stielow J.B."/>
        </authorList>
    </citation>
    <scope>NUCLEOTIDE SEQUENCE [LARGE SCALE GENOMIC DNA]</scope>
    <source>
        <strain evidence="1 2">CBS 136260</strain>
    </source>
</reference>
<dbReference type="AlphaFoldDB" id="A0A1B7NMU2"/>
<sequence length="129" mass="14474">KRIVIEHEDNLIFDLLIAALGHLQYYVHDDIFAATIKDVSHIYTAGTSDYRKGIQLKNQEREVGYTSLPASKVQNMETNYQTDRTTNRLETQSNTKKFSAVVGLMPSTVKLRGSPETQGSVVFAESDAH</sequence>
<keyword evidence="2" id="KW-1185">Reference proteome</keyword>
<evidence type="ECO:0000313" key="2">
    <source>
        <dbReference type="Proteomes" id="UP000091918"/>
    </source>
</evidence>
<proteinExistence type="predicted"/>
<gene>
    <name evidence="1" type="ORF">ACJ72_07561</name>
</gene>
<name>A0A1B7NMU2_9EURO</name>
<comment type="caution">
    <text evidence="1">The sequence shown here is derived from an EMBL/GenBank/DDBJ whole genome shotgun (WGS) entry which is preliminary data.</text>
</comment>
<organism evidence="1 2">
    <name type="scientific">Emergomyces africanus</name>
    <dbReference type="NCBI Taxonomy" id="1955775"/>
    <lineage>
        <taxon>Eukaryota</taxon>
        <taxon>Fungi</taxon>
        <taxon>Dikarya</taxon>
        <taxon>Ascomycota</taxon>
        <taxon>Pezizomycotina</taxon>
        <taxon>Eurotiomycetes</taxon>
        <taxon>Eurotiomycetidae</taxon>
        <taxon>Onygenales</taxon>
        <taxon>Ajellomycetaceae</taxon>
        <taxon>Emergomyces</taxon>
    </lineage>
</organism>
<feature type="non-terminal residue" evidence="1">
    <location>
        <position position="1"/>
    </location>
</feature>
<dbReference type="EMBL" id="LGUA01001720">
    <property type="protein sequence ID" value="OAX78134.1"/>
    <property type="molecule type" value="Genomic_DNA"/>
</dbReference>
<accession>A0A1B7NMU2</accession>